<accession>A0ABV8FUF6</accession>
<name>A0ABV8FUF6_9ACTN</name>
<comment type="caution">
    <text evidence="2">The sequence shown here is derived from an EMBL/GenBank/DDBJ whole genome shotgun (WGS) entry which is preliminary data.</text>
</comment>
<dbReference type="RefSeq" id="WP_378537998.1">
    <property type="nucleotide sequence ID" value="NZ_JBHSBH010000015.1"/>
</dbReference>
<sequence>MTGRPSGEPVAGGGGATGDAVWALGWLAAQIADGAAPEPPLEPPGGAPDMDGSGPAGPDGHLTRARALGIAALLLGTPDAAQEALHAALCRLLLTPDDAPRVDPPLGLAAALVAEARRARPEEHDGPAPDGG</sequence>
<organism evidence="2 3">
    <name type="scientific">Nocardiopsis sediminis</name>
    <dbReference type="NCBI Taxonomy" id="1778267"/>
    <lineage>
        <taxon>Bacteria</taxon>
        <taxon>Bacillati</taxon>
        <taxon>Actinomycetota</taxon>
        <taxon>Actinomycetes</taxon>
        <taxon>Streptosporangiales</taxon>
        <taxon>Nocardiopsidaceae</taxon>
        <taxon>Nocardiopsis</taxon>
    </lineage>
</organism>
<dbReference type="EMBL" id="JBHSBH010000015">
    <property type="protein sequence ID" value="MFC3999527.1"/>
    <property type="molecule type" value="Genomic_DNA"/>
</dbReference>
<keyword evidence="3" id="KW-1185">Reference proteome</keyword>
<dbReference type="Proteomes" id="UP001595847">
    <property type="component" value="Unassembled WGS sequence"/>
</dbReference>
<protein>
    <submittedName>
        <fullName evidence="2">Uncharacterized protein</fullName>
    </submittedName>
</protein>
<evidence type="ECO:0000256" key="1">
    <source>
        <dbReference type="SAM" id="MobiDB-lite"/>
    </source>
</evidence>
<gene>
    <name evidence="2" type="ORF">ACFOVU_26680</name>
</gene>
<reference evidence="3" key="1">
    <citation type="journal article" date="2019" name="Int. J. Syst. Evol. Microbiol.">
        <title>The Global Catalogue of Microorganisms (GCM) 10K type strain sequencing project: providing services to taxonomists for standard genome sequencing and annotation.</title>
        <authorList>
            <consortium name="The Broad Institute Genomics Platform"/>
            <consortium name="The Broad Institute Genome Sequencing Center for Infectious Disease"/>
            <person name="Wu L."/>
            <person name="Ma J."/>
        </authorList>
    </citation>
    <scope>NUCLEOTIDE SEQUENCE [LARGE SCALE GENOMIC DNA]</scope>
    <source>
        <strain evidence="3">TBRC 1826</strain>
    </source>
</reference>
<feature type="region of interest" description="Disordered" evidence="1">
    <location>
        <begin position="33"/>
        <end position="62"/>
    </location>
</feature>
<evidence type="ECO:0000313" key="3">
    <source>
        <dbReference type="Proteomes" id="UP001595847"/>
    </source>
</evidence>
<evidence type="ECO:0000313" key="2">
    <source>
        <dbReference type="EMBL" id="MFC3999527.1"/>
    </source>
</evidence>
<feature type="compositionally biased region" description="Pro residues" evidence="1">
    <location>
        <begin position="37"/>
        <end position="46"/>
    </location>
</feature>
<proteinExistence type="predicted"/>